<sequence length="471" mass="52661">MNSTWDLVTLSYFSPKTWLNASYVYRLVGLFSAWRESSFLLQWSEAIGALLISLVFIFGPFITTGLIGVWLIAITGYWGILTLSDREKPGFSPIHLLISVYWGVSAVAVALSPVKAAAFSGFIKLTLYLAFFAFCARILRSPRLTNYLITVVLGIGLVVGCYGVRQQIFGVEQLATWNDPTSELAGATRVYSYLGNPNLLSAYLLPSIAFGVAAFFVWQGLLPKLLATTITLVNTACLYFTGSRGGWIAMLALMATFLLLFFVWFKNNLSPFWRKWLLPLVFTVLGGLLLAAIVSVDSLRMRVMTIFMGREDSSNNFRMNVWMAVLDMIRDRPLIGIGPGNSAFNKIYPLYMSPKYSALSAYSVLLETAVETGLIGLSIFIWLIVVTVNQGVRQIQRLRDNNNPYGMWLIAAIAAMAGLMAQGLFDTVWYRPQVNTLWWFLVALIASQYQPKQKENTRNNIDAESMFVVNK</sequence>
<organism evidence="7 8">
    <name type="scientific">Crocosphaera chwakensis CCY0110</name>
    <dbReference type="NCBI Taxonomy" id="391612"/>
    <lineage>
        <taxon>Bacteria</taxon>
        <taxon>Bacillati</taxon>
        <taxon>Cyanobacteriota</taxon>
        <taxon>Cyanophyceae</taxon>
        <taxon>Oscillatoriophycideae</taxon>
        <taxon>Chroococcales</taxon>
        <taxon>Aphanothecaceae</taxon>
        <taxon>Crocosphaera</taxon>
        <taxon>Crocosphaera chwakensis</taxon>
    </lineage>
</organism>
<name>A3IV08_9CHRO</name>
<evidence type="ECO:0000313" key="7">
    <source>
        <dbReference type="EMBL" id="EAZ89662.1"/>
    </source>
</evidence>
<protein>
    <recommendedName>
        <fullName evidence="6">O-antigen ligase-related domain-containing protein</fullName>
    </recommendedName>
</protein>
<dbReference type="Pfam" id="PF04932">
    <property type="entry name" value="Wzy_C"/>
    <property type="match status" value="1"/>
</dbReference>
<dbReference type="InterPro" id="IPR006007">
    <property type="entry name" value="Inorganic_carbon_transpt"/>
</dbReference>
<dbReference type="EMBL" id="AAXW01000039">
    <property type="protein sequence ID" value="EAZ89662.1"/>
    <property type="molecule type" value="Genomic_DNA"/>
</dbReference>
<evidence type="ECO:0000256" key="5">
    <source>
        <dbReference type="SAM" id="Phobius"/>
    </source>
</evidence>
<evidence type="ECO:0000256" key="2">
    <source>
        <dbReference type="ARBA" id="ARBA00022692"/>
    </source>
</evidence>
<dbReference type="Proteomes" id="UP000003781">
    <property type="component" value="Unassembled WGS sequence"/>
</dbReference>
<evidence type="ECO:0000259" key="6">
    <source>
        <dbReference type="Pfam" id="PF04932"/>
    </source>
</evidence>
<reference evidence="7 8" key="1">
    <citation type="submission" date="2007-03" db="EMBL/GenBank/DDBJ databases">
        <authorList>
            <person name="Stal L."/>
            <person name="Ferriera S."/>
            <person name="Johnson J."/>
            <person name="Kravitz S."/>
            <person name="Beeson K."/>
            <person name="Sutton G."/>
            <person name="Rogers Y.-H."/>
            <person name="Friedman R."/>
            <person name="Frazier M."/>
            <person name="Venter J.C."/>
        </authorList>
    </citation>
    <scope>NUCLEOTIDE SEQUENCE [LARGE SCALE GENOMIC DNA]</scope>
    <source>
        <strain evidence="7 8">CCY0110</strain>
    </source>
</reference>
<dbReference type="RefSeq" id="WP_008277214.1">
    <property type="nucleotide sequence ID" value="NZ_AAXW01000039.1"/>
</dbReference>
<keyword evidence="2 5" id="KW-0812">Transmembrane</keyword>
<keyword evidence="3 5" id="KW-1133">Transmembrane helix</keyword>
<proteinExistence type="predicted"/>
<dbReference type="PANTHER" id="PTHR37422:SF22">
    <property type="entry name" value="SLR1515 PROTEIN"/>
    <property type="match status" value="1"/>
</dbReference>
<comment type="caution">
    <text evidence="7">The sequence shown here is derived from an EMBL/GenBank/DDBJ whole genome shotgun (WGS) entry which is preliminary data.</text>
</comment>
<dbReference type="AlphaFoldDB" id="A3IV08"/>
<dbReference type="OrthoDB" id="9806320at2"/>
<keyword evidence="8" id="KW-1185">Reference proteome</keyword>
<feature type="transmembrane region" description="Helical" evidence="5">
    <location>
        <begin position="47"/>
        <end position="80"/>
    </location>
</feature>
<evidence type="ECO:0000256" key="3">
    <source>
        <dbReference type="ARBA" id="ARBA00022989"/>
    </source>
</evidence>
<gene>
    <name evidence="7" type="ORF">CY0110_11127</name>
</gene>
<evidence type="ECO:0000313" key="8">
    <source>
        <dbReference type="Proteomes" id="UP000003781"/>
    </source>
</evidence>
<comment type="subcellular location">
    <subcellularLocation>
        <location evidence="1">Membrane</location>
        <topology evidence="1">Multi-pass membrane protein</topology>
    </subcellularLocation>
</comment>
<dbReference type="NCBIfam" id="TIGR00947">
    <property type="entry name" value="2A73"/>
    <property type="match status" value="1"/>
</dbReference>
<evidence type="ECO:0000256" key="4">
    <source>
        <dbReference type="ARBA" id="ARBA00023136"/>
    </source>
</evidence>
<feature type="transmembrane region" description="Helical" evidence="5">
    <location>
        <begin position="117"/>
        <end position="139"/>
    </location>
</feature>
<feature type="transmembrane region" description="Helical" evidence="5">
    <location>
        <begin position="277"/>
        <end position="296"/>
    </location>
</feature>
<feature type="transmembrane region" description="Helical" evidence="5">
    <location>
        <begin position="247"/>
        <end position="265"/>
    </location>
</feature>
<feature type="transmembrane region" description="Helical" evidence="5">
    <location>
        <begin position="92"/>
        <end position="111"/>
    </location>
</feature>
<dbReference type="InterPro" id="IPR007016">
    <property type="entry name" value="O-antigen_ligase-rel_domated"/>
</dbReference>
<feature type="domain" description="O-antigen ligase-related" evidence="6">
    <location>
        <begin position="232"/>
        <end position="381"/>
    </location>
</feature>
<feature type="transmembrane region" description="Helical" evidence="5">
    <location>
        <begin position="225"/>
        <end position="241"/>
    </location>
</feature>
<feature type="transmembrane region" description="Helical" evidence="5">
    <location>
        <begin position="359"/>
        <end position="385"/>
    </location>
</feature>
<dbReference type="PANTHER" id="PTHR37422">
    <property type="entry name" value="TEICHURONIC ACID BIOSYNTHESIS PROTEIN TUAE"/>
    <property type="match status" value="1"/>
</dbReference>
<keyword evidence="4 5" id="KW-0472">Membrane</keyword>
<feature type="transmembrane region" description="Helical" evidence="5">
    <location>
        <begin position="146"/>
        <end position="165"/>
    </location>
</feature>
<dbReference type="GO" id="GO:0016020">
    <property type="term" value="C:membrane"/>
    <property type="evidence" value="ECO:0007669"/>
    <property type="project" value="UniProtKB-SubCell"/>
</dbReference>
<evidence type="ECO:0000256" key="1">
    <source>
        <dbReference type="ARBA" id="ARBA00004141"/>
    </source>
</evidence>
<accession>A3IV08</accession>
<feature type="transmembrane region" description="Helical" evidence="5">
    <location>
        <begin position="405"/>
        <end position="424"/>
    </location>
</feature>
<feature type="transmembrane region" description="Helical" evidence="5">
    <location>
        <begin position="200"/>
        <end position="218"/>
    </location>
</feature>
<dbReference type="eggNOG" id="COG3307">
    <property type="taxonomic scope" value="Bacteria"/>
</dbReference>
<dbReference type="InterPro" id="IPR051533">
    <property type="entry name" value="WaaL-like"/>
</dbReference>